<name>A0A5E7B878_PSEFL</name>
<evidence type="ECO:0000256" key="1">
    <source>
        <dbReference type="SAM" id="MobiDB-lite"/>
    </source>
</evidence>
<dbReference type="EMBL" id="CABVHW010000004">
    <property type="protein sequence ID" value="VVN87806.1"/>
    <property type="molecule type" value="Genomic_DNA"/>
</dbReference>
<proteinExistence type="predicted"/>
<organism evidence="2 3">
    <name type="scientific">Pseudomonas fluorescens</name>
    <dbReference type="NCBI Taxonomy" id="294"/>
    <lineage>
        <taxon>Bacteria</taxon>
        <taxon>Pseudomonadati</taxon>
        <taxon>Pseudomonadota</taxon>
        <taxon>Gammaproteobacteria</taxon>
        <taxon>Pseudomonadales</taxon>
        <taxon>Pseudomonadaceae</taxon>
        <taxon>Pseudomonas</taxon>
    </lineage>
</organism>
<dbReference type="Pfam" id="PF19619">
    <property type="entry name" value="DUF6124"/>
    <property type="match status" value="1"/>
</dbReference>
<protein>
    <submittedName>
        <fullName evidence="2">Uncharacterized protein</fullName>
    </submittedName>
</protein>
<gene>
    <name evidence="2" type="ORF">PS710_01629</name>
</gene>
<evidence type="ECO:0000313" key="2">
    <source>
        <dbReference type="EMBL" id="VVN87806.1"/>
    </source>
</evidence>
<sequence>MIKPSPNPPDTDPTSPYKPDSNKLNEAAERALDFHFPSTADIKATPRTPSTLFTIDPQATTETLAVYLVETLASVDVMVHHLVDHLAGGSRNALLGISNSIMLAEITANRMLDQIDKRNYDAIVQPQSSHVVFSLLGSRRCSGSGSNGAADKRGKYCAEDFRARGQTELHIAARLCRTRVA</sequence>
<feature type="compositionally biased region" description="Pro residues" evidence="1">
    <location>
        <begin position="1"/>
        <end position="11"/>
    </location>
</feature>
<evidence type="ECO:0000313" key="3">
    <source>
        <dbReference type="Proteomes" id="UP000381093"/>
    </source>
</evidence>
<reference evidence="2 3" key="1">
    <citation type="submission" date="2019-09" db="EMBL/GenBank/DDBJ databases">
        <authorList>
            <person name="Chandra G."/>
            <person name="Truman W A."/>
        </authorList>
    </citation>
    <scope>NUCLEOTIDE SEQUENCE [LARGE SCALE GENOMIC DNA]</scope>
    <source>
        <strain evidence="2">PS710</strain>
    </source>
</reference>
<accession>A0A5E7B878</accession>
<dbReference type="AlphaFoldDB" id="A0A5E7B878"/>
<feature type="region of interest" description="Disordered" evidence="1">
    <location>
        <begin position="1"/>
        <end position="22"/>
    </location>
</feature>
<dbReference type="Proteomes" id="UP000381093">
    <property type="component" value="Unassembled WGS sequence"/>
</dbReference>